<feature type="compositionally biased region" description="Basic residues" evidence="9">
    <location>
        <begin position="40"/>
        <end position="52"/>
    </location>
</feature>
<dbReference type="PANTHER" id="PTHR11003:SF335">
    <property type="entry name" value="POTASSIUM CHANNEL DOMAIN-CONTAINING PROTEIN"/>
    <property type="match status" value="1"/>
</dbReference>
<accession>A0A1W4X1N0</accession>
<feature type="compositionally biased region" description="Basic and acidic residues" evidence="9">
    <location>
        <begin position="14"/>
        <end position="24"/>
    </location>
</feature>
<evidence type="ECO:0000256" key="4">
    <source>
        <dbReference type="ARBA" id="ARBA00022989"/>
    </source>
</evidence>
<evidence type="ECO:0000313" key="12">
    <source>
        <dbReference type="Proteomes" id="UP000192223"/>
    </source>
</evidence>
<dbReference type="GO" id="GO:0005886">
    <property type="term" value="C:plasma membrane"/>
    <property type="evidence" value="ECO:0007669"/>
    <property type="project" value="TreeGrafter"/>
</dbReference>
<evidence type="ECO:0000256" key="6">
    <source>
        <dbReference type="ARBA" id="ARBA00023136"/>
    </source>
</evidence>
<feature type="compositionally biased region" description="Basic and acidic residues" evidence="9">
    <location>
        <begin position="792"/>
        <end position="801"/>
    </location>
</feature>
<sequence>MESSQAPSEGVEDESSKHDPEMARFESMITSEQVLSATANRRRRNLSKRMANRARERTPCRDVMDKSTTDDDADADAEPTSRRPKTPERKRRKLKKPAAPETKAKTSDGEQNQDTEIAMANDKDKPPQTQSQLSPKFLRARKVFDSTNSREQTPEPSTKLDNSTPPAPNNFLSPNHDGHNEKRIGEINRRNTLIGATQNEIMSLVEKAKRSLIPSKNKDRFRKPDKEKMKRSKSAPKTLEALQYCPYPPSEEDLVERLRKAQLVMDDPRPSLSRKPSSKDKSRTKPSEEDKTPKSTPLSKIPLRRPVSKQQCDQLQKKKSPKIISTKVIEVLDPKTSRVVAKFSKGPPLPPFELLKLFSVLRTFTVRELFTEYRKFKRDRIDEYQKIRNLRKRCLCNLLLIMILCGLGGICFRFIEGSFENFYKCGVKRVKRDFIDLLWYRSHNFREEDWKSLARNKLRTFEEDLHAAHEAGVHSYSGQRSWSFRNGVMYCLTLITTIGYGHITPQTTTGRALTIVYAIIGIPLFLIALTDFGKLFTRGIKFVWSFVRRIYYTGNCRRARKTAHMKEIFKGAQMMYEIATLRRPSVFGPGTTEDPENPNQTANTDTPTTPALSNFEIDDEFNLPISVAIFILVVYIFLGAIIYWVWEEWDFFAAFYFVFISMSTVGFGDFVPRNDICMIFSIVYLCFGLALMSMCFNVVQVKLSDTFKEASSKLGATIGIEVVDEDGSITMVPPATVEMPEIHDTKINENGNAKNANENKEELQNGDITDLQKIKRNVSGSLSDPEAAEVEDLTKESAKKK</sequence>
<evidence type="ECO:0000256" key="2">
    <source>
        <dbReference type="ARBA" id="ARBA00022448"/>
    </source>
</evidence>
<dbReference type="InterPro" id="IPR013099">
    <property type="entry name" value="K_chnl_dom"/>
</dbReference>
<name>A0A1W4X1N0_AGRPL</name>
<evidence type="ECO:0000256" key="9">
    <source>
        <dbReference type="SAM" id="MobiDB-lite"/>
    </source>
</evidence>
<dbReference type="KEGG" id="apln:108737689"/>
<evidence type="ECO:0000256" key="5">
    <source>
        <dbReference type="ARBA" id="ARBA00023065"/>
    </source>
</evidence>
<feature type="region of interest" description="Disordered" evidence="9">
    <location>
        <begin position="747"/>
        <end position="801"/>
    </location>
</feature>
<evidence type="ECO:0000256" key="1">
    <source>
        <dbReference type="ARBA" id="ARBA00004141"/>
    </source>
</evidence>
<feature type="domain" description="Potassium channel" evidence="11">
    <location>
        <begin position="479"/>
        <end position="537"/>
    </location>
</feature>
<feature type="region of interest" description="Disordered" evidence="9">
    <location>
        <begin position="263"/>
        <end position="319"/>
    </location>
</feature>
<dbReference type="STRING" id="224129.A0A1W4X1N0"/>
<evidence type="ECO:0000259" key="11">
    <source>
        <dbReference type="Pfam" id="PF07885"/>
    </source>
</evidence>
<feature type="compositionally biased region" description="Polar residues" evidence="9">
    <location>
        <begin position="145"/>
        <end position="164"/>
    </location>
</feature>
<comment type="similarity">
    <text evidence="8">Belongs to the two pore domain potassium channel (TC 1.A.1.8) family.</text>
</comment>
<dbReference type="GeneID" id="108737689"/>
<feature type="compositionally biased region" description="Basic and acidic residues" evidence="9">
    <location>
        <begin position="53"/>
        <end position="69"/>
    </location>
</feature>
<feature type="compositionally biased region" description="Basic and acidic residues" evidence="9">
    <location>
        <begin position="216"/>
        <end position="228"/>
    </location>
</feature>
<feature type="compositionally biased region" description="Polar residues" evidence="9">
    <location>
        <begin position="28"/>
        <end position="39"/>
    </location>
</feature>
<dbReference type="PANTHER" id="PTHR11003">
    <property type="entry name" value="POTASSIUM CHANNEL, SUBFAMILY K"/>
    <property type="match status" value="1"/>
</dbReference>
<dbReference type="Pfam" id="PF07885">
    <property type="entry name" value="Ion_trans_2"/>
    <property type="match status" value="2"/>
</dbReference>
<dbReference type="GO" id="GO:0030322">
    <property type="term" value="P:stabilization of membrane potential"/>
    <property type="evidence" value="ECO:0007669"/>
    <property type="project" value="TreeGrafter"/>
</dbReference>
<evidence type="ECO:0000313" key="13">
    <source>
        <dbReference type="RefSeq" id="XP_018326230.1"/>
    </source>
</evidence>
<keyword evidence="5 8" id="KW-0406">Ion transport</keyword>
<proteinExistence type="inferred from homology"/>
<gene>
    <name evidence="13" type="primary">LOC108737689</name>
</gene>
<feature type="transmembrane region" description="Helical" evidence="10">
    <location>
        <begin position="623"/>
        <end position="646"/>
    </location>
</feature>
<evidence type="ECO:0000256" key="10">
    <source>
        <dbReference type="SAM" id="Phobius"/>
    </source>
</evidence>
<evidence type="ECO:0000256" key="8">
    <source>
        <dbReference type="RuleBase" id="RU003857"/>
    </source>
</evidence>
<comment type="subcellular location">
    <subcellularLocation>
        <location evidence="1">Membrane</location>
        <topology evidence="1">Multi-pass membrane protein</topology>
    </subcellularLocation>
</comment>
<keyword evidence="12" id="KW-1185">Reference proteome</keyword>
<evidence type="ECO:0000256" key="3">
    <source>
        <dbReference type="ARBA" id="ARBA00022692"/>
    </source>
</evidence>
<keyword evidence="6 10" id="KW-0472">Membrane</keyword>
<feature type="domain" description="Potassium channel" evidence="11">
    <location>
        <begin position="631"/>
        <end position="703"/>
    </location>
</feature>
<dbReference type="Proteomes" id="UP000192223">
    <property type="component" value="Unplaced"/>
</dbReference>
<feature type="transmembrane region" description="Helical" evidence="10">
    <location>
        <begin position="398"/>
        <end position="415"/>
    </location>
</feature>
<dbReference type="RefSeq" id="XP_018326230.1">
    <property type="nucleotide sequence ID" value="XM_018470728.2"/>
</dbReference>
<keyword evidence="7 8" id="KW-0407">Ion channel</keyword>
<feature type="region of interest" description="Disordered" evidence="9">
    <location>
        <begin position="207"/>
        <end position="240"/>
    </location>
</feature>
<keyword evidence="4 10" id="KW-1133">Transmembrane helix</keyword>
<dbReference type="GO" id="GO:0022841">
    <property type="term" value="F:potassium ion leak channel activity"/>
    <property type="evidence" value="ECO:0007669"/>
    <property type="project" value="TreeGrafter"/>
</dbReference>
<dbReference type="FunCoup" id="A0A1W4X1N0">
    <property type="interactions" value="36"/>
</dbReference>
<dbReference type="Gene3D" id="1.10.287.70">
    <property type="match status" value="1"/>
</dbReference>
<feature type="transmembrane region" description="Helical" evidence="10">
    <location>
        <begin position="652"/>
        <end position="671"/>
    </location>
</feature>
<reference evidence="13" key="1">
    <citation type="submission" date="2025-08" db="UniProtKB">
        <authorList>
            <consortium name="RefSeq"/>
        </authorList>
    </citation>
    <scope>IDENTIFICATION</scope>
    <source>
        <tissue evidence="13">Entire body</tissue>
    </source>
</reference>
<dbReference type="InterPro" id="IPR003280">
    <property type="entry name" value="2pore_dom_K_chnl"/>
</dbReference>
<keyword evidence="2 8" id="KW-0813">Transport</keyword>
<dbReference type="PRINTS" id="PR01333">
    <property type="entry name" value="2POREKCHANEL"/>
</dbReference>
<dbReference type="OrthoDB" id="297496at2759"/>
<dbReference type="SUPFAM" id="SSF81324">
    <property type="entry name" value="Voltage-gated potassium channels"/>
    <property type="match status" value="2"/>
</dbReference>
<protein>
    <submittedName>
        <fullName evidence="13">Uncharacterized protein LOC108737689</fullName>
    </submittedName>
</protein>
<feature type="transmembrane region" description="Helical" evidence="10">
    <location>
        <begin position="678"/>
        <end position="699"/>
    </location>
</feature>
<feature type="transmembrane region" description="Helical" evidence="10">
    <location>
        <begin position="487"/>
        <end position="503"/>
    </location>
</feature>
<organism evidence="12 13">
    <name type="scientific">Agrilus planipennis</name>
    <name type="common">Emerald ash borer</name>
    <name type="synonym">Agrilus marcopoli</name>
    <dbReference type="NCBI Taxonomy" id="224129"/>
    <lineage>
        <taxon>Eukaryota</taxon>
        <taxon>Metazoa</taxon>
        <taxon>Ecdysozoa</taxon>
        <taxon>Arthropoda</taxon>
        <taxon>Hexapoda</taxon>
        <taxon>Insecta</taxon>
        <taxon>Pterygota</taxon>
        <taxon>Neoptera</taxon>
        <taxon>Endopterygota</taxon>
        <taxon>Coleoptera</taxon>
        <taxon>Polyphaga</taxon>
        <taxon>Elateriformia</taxon>
        <taxon>Buprestoidea</taxon>
        <taxon>Buprestidae</taxon>
        <taxon>Agrilinae</taxon>
        <taxon>Agrilus</taxon>
    </lineage>
</organism>
<feature type="compositionally biased region" description="Basic and acidic residues" evidence="9">
    <location>
        <begin position="277"/>
        <end position="293"/>
    </location>
</feature>
<feature type="transmembrane region" description="Helical" evidence="10">
    <location>
        <begin position="515"/>
        <end position="532"/>
    </location>
</feature>
<dbReference type="AlphaFoldDB" id="A0A1W4X1N0"/>
<feature type="region of interest" description="Disordered" evidence="9">
    <location>
        <begin position="1"/>
        <end position="182"/>
    </location>
</feature>
<dbReference type="InParanoid" id="A0A1W4X1N0"/>
<dbReference type="GO" id="GO:0015271">
    <property type="term" value="F:outward rectifier potassium channel activity"/>
    <property type="evidence" value="ECO:0007669"/>
    <property type="project" value="TreeGrafter"/>
</dbReference>
<keyword evidence="3 8" id="KW-0812">Transmembrane</keyword>
<evidence type="ECO:0000256" key="7">
    <source>
        <dbReference type="ARBA" id="ARBA00023303"/>
    </source>
</evidence>